<feature type="domain" description="RNA-binding S4" evidence="13">
    <location>
        <begin position="343"/>
        <end position="408"/>
    </location>
</feature>
<organism evidence="14 15">
    <name type="scientific">Feifania hominis</name>
    <dbReference type="NCBI Taxonomy" id="2763660"/>
    <lineage>
        <taxon>Bacteria</taxon>
        <taxon>Bacillati</taxon>
        <taxon>Bacillota</taxon>
        <taxon>Clostridia</taxon>
        <taxon>Eubacteriales</taxon>
        <taxon>Feifaniaceae</taxon>
        <taxon>Feifania</taxon>
    </lineage>
</organism>
<evidence type="ECO:0000256" key="8">
    <source>
        <dbReference type="ARBA" id="ARBA00023146"/>
    </source>
</evidence>
<feature type="binding site" evidence="11">
    <location>
        <position position="230"/>
    </location>
    <ligand>
        <name>ATP</name>
        <dbReference type="ChEBI" id="CHEBI:30616"/>
    </ligand>
</feature>
<evidence type="ECO:0000313" key="15">
    <source>
        <dbReference type="Proteomes" id="UP000620366"/>
    </source>
</evidence>
<evidence type="ECO:0000256" key="3">
    <source>
        <dbReference type="ARBA" id="ARBA00022598"/>
    </source>
</evidence>
<dbReference type="HAMAP" id="MF_02006">
    <property type="entry name" value="Tyr_tRNA_synth_type1"/>
    <property type="match status" value="1"/>
</dbReference>
<dbReference type="Gene3D" id="3.40.50.620">
    <property type="entry name" value="HUPs"/>
    <property type="match status" value="1"/>
</dbReference>
<reference evidence="14" key="1">
    <citation type="submission" date="2020-08" db="EMBL/GenBank/DDBJ databases">
        <title>Genome public.</title>
        <authorList>
            <person name="Liu C."/>
            <person name="Sun Q."/>
        </authorList>
    </citation>
    <scope>NUCLEOTIDE SEQUENCE</scope>
    <source>
        <strain evidence="14">BX7</strain>
    </source>
</reference>
<dbReference type="GO" id="GO:0042803">
    <property type="term" value="F:protein homodimerization activity"/>
    <property type="evidence" value="ECO:0007669"/>
    <property type="project" value="UniProtKB-ARBA"/>
</dbReference>
<dbReference type="Pfam" id="PF22421">
    <property type="entry name" value="SYY_C-terminal"/>
    <property type="match status" value="1"/>
</dbReference>
<evidence type="ECO:0000256" key="6">
    <source>
        <dbReference type="ARBA" id="ARBA00022884"/>
    </source>
</evidence>
<dbReference type="AlphaFoldDB" id="A0A926DCZ5"/>
<evidence type="ECO:0000256" key="1">
    <source>
        <dbReference type="ARBA" id="ARBA00004496"/>
    </source>
</evidence>
<keyword evidence="5 11" id="KW-0067">ATP-binding</keyword>
<dbReference type="GO" id="GO:0004831">
    <property type="term" value="F:tyrosine-tRNA ligase activity"/>
    <property type="evidence" value="ECO:0007669"/>
    <property type="project" value="UniProtKB-UniRule"/>
</dbReference>
<keyword evidence="8 11" id="KW-0030">Aminoacyl-tRNA synthetase</keyword>
<evidence type="ECO:0000256" key="5">
    <source>
        <dbReference type="ARBA" id="ARBA00022840"/>
    </source>
</evidence>
<dbReference type="InterPro" id="IPR054608">
    <property type="entry name" value="SYY-like_C"/>
</dbReference>
<dbReference type="Gene3D" id="1.10.240.10">
    <property type="entry name" value="Tyrosyl-Transfer RNA Synthetase"/>
    <property type="match status" value="1"/>
</dbReference>
<dbReference type="SUPFAM" id="SSF55174">
    <property type="entry name" value="Alpha-L RNA-binding motif"/>
    <property type="match status" value="1"/>
</dbReference>
<sequence length="408" mass="46047">MGVFQELKSRGLIAQATHEQEIEQLLEKEHVTFYVGFDPTADSLHIGHYLQLLVMSHMQRAGHRPIALIGGGTGMIGDPTGRADMRQMMTVETIEHNCECFKKQMSRLVDFSEGKALMVNNGDWLLKLNYIDFLREIGVHFSVNKMLTYECFKSRFEKGLSFLEFNYMPMQSYDFLTLYRKYGCRLQLGGNDQWSNIIGGVELIRRIEGGEAYGMTFNLLTTSDGKKMGKTQKGAVWLDADKFSPYDFFQYWRNVDDGEVVRFLKMLTFLPVEEIEREYAHLEGQQLNHAKEVLAYEVTKQIHGEEEAKKALNAAKNVFSGSAHDENMPTAEIAKSELGEGIGILDLLVKSKIAPSKSEARRLVTQGGITVNDKKVDDAAQLFTEGDFHGGFIIVKKGKKSVTKVVLA</sequence>
<protein>
    <recommendedName>
        <fullName evidence="11">Tyrosine--tRNA ligase</fullName>
        <ecNumber evidence="11">6.1.1.1</ecNumber>
    </recommendedName>
    <alternativeName>
        <fullName evidence="11">Tyrosyl-tRNA synthetase</fullName>
        <shortName evidence="11">TyrRS</shortName>
    </alternativeName>
</protein>
<dbReference type="GO" id="GO:0006437">
    <property type="term" value="P:tyrosyl-tRNA aminoacylation"/>
    <property type="evidence" value="ECO:0007669"/>
    <property type="project" value="UniProtKB-UniRule"/>
</dbReference>
<keyword evidence="6 12" id="KW-0694">RNA-binding</keyword>
<proteinExistence type="inferred from homology"/>
<comment type="catalytic activity">
    <reaction evidence="9 11">
        <text>tRNA(Tyr) + L-tyrosine + ATP = L-tyrosyl-tRNA(Tyr) + AMP + diphosphate + H(+)</text>
        <dbReference type="Rhea" id="RHEA:10220"/>
        <dbReference type="Rhea" id="RHEA-COMP:9706"/>
        <dbReference type="Rhea" id="RHEA-COMP:9707"/>
        <dbReference type="ChEBI" id="CHEBI:15378"/>
        <dbReference type="ChEBI" id="CHEBI:30616"/>
        <dbReference type="ChEBI" id="CHEBI:33019"/>
        <dbReference type="ChEBI" id="CHEBI:58315"/>
        <dbReference type="ChEBI" id="CHEBI:78442"/>
        <dbReference type="ChEBI" id="CHEBI:78536"/>
        <dbReference type="ChEBI" id="CHEBI:456215"/>
        <dbReference type="EC" id="6.1.1.1"/>
    </reaction>
</comment>
<dbReference type="EC" id="6.1.1.1" evidence="11"/>
<dbReference type="PROSITE" id="PS00178">
    <property type="entry name" value="AA_TRNA_LIGASE_I"/>
    <property type="match status" value="1"/>
</dbReference>
<comment type="caution">
    <text evidence="14">The sequence shown here is derived from an EMBL/GenBank/DDBJ whole genome shotgun (WGS) entry which is preliminary data.</text>
</comment>
<evidence type="ECO:0000259" key="13">
    <source>
        <dbReference type="SMART" id="SM00363"/>
    </source>
</evidence>
<dbReference type="CDD" id="cd00805">
    <property type="entry name" value="TyrRS_core"/>
    <property type="match status" value="1"/>
</dbReference>
<dbReference type="SUPFAM" id="SSF52374">
    <property type="entry name" value="Nucleotidylyl transferase"/>
    <property type="match status" value="1"/>
</dbReference>
<dbReference type="InterPro" id="IPR024107">
    <property type="entry name" value="Tyr-tRNA-ligase_bac_1"/>
</dbReference>
<comment type="similarity">
    <text evidence="10 11">Belongs to the class-I aminoacyl-tRNA synthetase family. TyrS type 1 subfamily.</text>
</comment>
<dbReference type="GO" id="GO:0005829">
    <property type="term" value="C:cytosol"/>
    <property type="evidence" value="ECO:0007669"/>
    <property type="project" value="TreeGrafter"/>
</dbReference>
<dbReference type="FunFam" id="1.10.240.10:FF:000001">
    <property type="entry name" value="Tyrosine--tRNA ligase"/>
    <property type="match status" value="1"/>
</dbReference>
<evidence type="ECO:0000256" key="4">
    <source>
        <dbReference type="ARBA" id="ARBA00022741"/>
    </source>
</evidence>
<feature type="short sequence motif" description="'HIGH' region" evidence="11">
    <location>
        <begin position="39"/>
        <end position="48"/>
    </location>
</feature>
<evidence type="ECO:0000256" key="9">
    <source>
        <dbReference type="ARBA" id="ARBA00048248"/>
    </source>
</evidence>
<evidence type="ECO:0000256" key="10">
    <source>
        <dbReference type="ARBA" id="ARBA00060965"/>
    </source>
</evidence>
<evidence type="ECO:0000256" key="11">
    <source>
        <dbReference type="HAMAP-Rule" id="MF_02006"/>
    </source>
</evidence>
<feature type="short sequence motif" description="'KMSKS' region" evidence="11">
    <location>
        <begin position="227"/>
        <end position="231"/>
    </location>
</feature>
<evidence type="ECO:0000256" key="7">
    <source>
        <dbReference type="ARBA" id="ARBA00022917"/>
    </source>
</evidence>
<dbReference type="RefSeq" id="WP_249299283.1">
    <property type="nucleotide sequence ID" value="NZ_JACRSP010000001.1"/>
</dbReference>
<dbReference type="InterPro" id="IPR001412">
    <property type="entry name" value="aa-tRNA-synth_I_CS"/>
</dbReference>
<dbReference type="NCBIfam" id="TIGR00234">
    <property type="entry name" value="tyrS"/>
    <property type="match status" value="1"/>
</dbReference>
<comment type="subunit">
    <text evidence="11">Homodimer.</text>
</comment>
<evidence type="ECO:0000313" key="14">
    <source>
        <dbReference type="EMBL" id="MBC8535556.1"/>
    </source>
</evidence>
<dbReference type="InterPro" id="IPR036986">
    <property type="entry name" value="S4_RNA-bd_sf"/>
</dbReference>
<keyword evidence="3 11" id="KW-0436">Ligase</keyword>
<evidence type="ECO:0000256" key="2">
    <source>
        <dbReference type="ARBA" id="ARBA00022490"/>
    </source>
</evidence>
<dbReference type="GO" id="GO:0005524">
    <property type="term" value="F:ATP binding"/>
    <property type="evidence" value="ECO:0007669"/>
    <property type="project" value="UniProtKB-UniRule"/>
</dbReference>
<dbReference type="FunFam" id="3.40.50.620:FF:000008">
    <property type="entry name" value="Tyrosine--tRNA ligase"/>
    <property type="match status" value="1"/>
</dbReference>
<evidence type="ECO:0000256" key="12">
    <source>
        <dbReference type="PROSITE-ProRule" id="PRU00182"/>
    </source>
</evidence>
<dbReference type="EMBL" id="JACRSP010000001">
    <property type="protein sequence ID" value="MBC8535556.1"/>
    <property type="molecule type" value="Genomic_DNA"/>
</dbReference>
<comment type="function">
    <text evidence="11">Catalyzes the attachment of tyrosine to tRNA(Tyr) in a two-step reaction: tyrosine is first activated by ATP to form Tyr-AMP and then transferred to the acceptor end of tRNA(Tyr).</text>
</comment>
<keyword evidence="4 11" id="KW-0547">Nucleotide-binding</keyword>
<name>A0A926DCZ5_9FIRM</name>
<gene>
    <name evidence="11" type="primary">tyrS</name>
    <name evidence="14" type="ORF">H8695_02450</name>
</gene>
<feature type="binding site" evidence="11">
    <location>
        <position position="167"/>
    </location>
    <ligand>
        <name>L-tyrosine</name>
        <dbReference type="ChEBI" id="CHEBI:58315"/>
    </ligand>
</feature>
<accession>A0A926DCZ5</accession>
<dbReference type="Pfam" id="PF00579">
    <property type="entry name" value="tRNA-synt_1b"/>
    <property type="match status" value="1"/>
</dbReference>
<dbReference type="PROSITE" id="PS50889">
    <property type="entry name" value="S4"/>
    <property type="match status" value="1"/>
</dbReference>
<dbReference type="Gene3D" id="3.10.290.10">
    <property type="entry name" value="RNA-binding S4 domain"/>
    <property type="match status" value="1"/>
</dbReference>
<dbReference type="InterPro" id="IPR002942">
    <property type="entry name" value="S4_RNA-bd"/>
</dbReference>
<dbReference type="PANTHER" id="PTHR11766:SF0">
    <property type="entry name" value="TYROSINE--TRNA LIGASE, MITOCHONDRIAL"/>
    <property type="match status" value="1"/>
</dbReference>
<dbReference type="InterPro" id="IPR002307">
    <property type="entry name" value="Tyr-tRNA-ligase"/>
</dbReference>
<dbReference type="SMART" id="SM00363">
    <property type="entry name" value="S4"/>
    <property type="match status" value="1"/>
</dbReference>
<feature type="binding site" evidence="11">
    <location>
        <position position="171"/>
    </location>
    <ligand>
        <name>L-tyrosine</name>
        <dbReference type="ChEBI" id="CHEBI:58315"/>
    </ligand>
</feature>
<dbReference type="PANTHER" id="PTHR11766">
    <property type="entry name" value="TYROSYL-TRNA SYNTHETASE"/>
    <property type="match status" value="1"/>
</dbReference>
<dbReference type="Proteomes" id="UP000620366">
    <property type="component" value="Unassembled WGS sequence"/>
</dbReference>
<comment type="subcellular location">
    <subcellularLocation>
        <location evidence="1 11">Cytoplasm</location>
    </subcellularLocation>
</comment>
<dbReference type="InterPro" id="IPR024088">
    <property type="entry name" value="Tyr-tRNA-ligase_bac-type"/>
</dbReference>
<keyword evidence="7 11" id="KW-0648">Protein biosynthesis</keyword>
<keyword evidence="15" id="KW-1185">Reference proteome</keyword>
<feature type="binding site" evidence="11">
    <location>
        <position position="34"/>
    </location>
    <ligand>
        <name>L-tyrosine</name>
        <dbReference type="ChEBI" id="CHEBI:58315"/>
    </ligand>
</feature>
<dbReference type="CDD" id="cd00165">
    <property type="entry name" value="S4"/>
    <property type="match status" value="1"/>
</dbReference>
<dbReference type="GO" id="GO:0003723">
    <property type="term" value="F:RNA binding"/>
    <property type="evidence" value="ECO:0007669"/>
    <property type="project" value="UniProtKB-KW"/>
</dbReference>
<keyword evidence="2 11" id="KW-0963">Cytoplasm</keyword>
<dbReference type="InterPro" id="IPR014729">
    <property type="entry name" value="Rossmann-like_a/b/a_fold"/>
</dbReference>
<dbReference type="PRINTS" id="PR01040">
    <property type="entry name" value="TRNASYNTHTYR"/>
</dbReference>
<dbReference type="InterPro" id="IPR002305">
    <property type="entry name" value="aa-tRNA-synth_Ic"/>
</dbReference>